<keyword evidence="3" id="KW-0813">Transport</keyword>
<accession>A0ABV4H4B8</accession>
<protein>
    <submittedName>
        <fullName evidence="10">Iron chelate uptake ABC transporter family permease subunit</fullName>
    </submittedName>
</protein>
<evidence type="ECO:0000256" key="3">
    <source>
        <dbReference type="ARBA" id="ARBA00022448"/>
    </source>
</evidence>
<evidence type="ECO:0000256" key="4">
    <source>
        <dbReference type="ARBA" id="ARBA00022475"/>
    </source>
</evidence>
<keyword evidence="6 9" id="KW-1133">Transmembrane helix</keyword>
<dbReference type="PANTHER" id="PTHR30472">
    <property type="entry name" value="FERRIC ENTEROBACTIN TRANSPORT SYSTEM PERMEASE PROTEIN"/>
    <property type="match status" value="1"/>
</dbReference>
<feature type="transmembrane region" description="Helical" evidence="9">
    <location>
        <begin position="246"/>
        <end position="275"/>
    </location>
</feature>
<evidence type="ECO:0000256" key="8">
    <source>
        <dbReference type="SAM" id="MobiDB-lite"/>
    </source>
</evidence>
<dbReference type="SUPFAM" id="SSF81345">
    <property type="entry name" value="ABC transporter involved in vitamin B12 uptake, BtuC"/>
    <property type="match status" value="1"/>
</dbReference>
<feature type="transmembrane region" description="Helical" evidence="9">
    <location>
        <begin position="287"/>
        <end position="307"/>
    </location>
</feature>
<feature type="transmembrane region" description="Helical" evidence="9">
    <location>
        <begin position="158"/>
        <end position="178"/>
    </location>
</feature>
<feature type="region of interest" description="Disordered" evidence="8">
    <location>
        <begin position="1"/>
        <end position="24"/>
    </location>
</feature>
<feature type="transmembrane region" description="Helical" evidence="9">
    <location>
        <begin position="199"/>
        <end position="217"/>
    </location>
</feature>
<dbReference type="Gene3D" id="1.10.3470.10">
    <property type="entry name" value="ABC transporter involved in vitamin B12 uptake, BtuC"/>
    <property type="match status" value="1"/>
</dbReference>
<keyword evidence="5 9" id="KW-0812">Transmembrane</keyword>
<feature type="transmembrane region" description="Helical" evidence="9">
    <location>
        <begin position="103"/>
        <end position="121"/>
    </location>
</feature>
<sequence length="339" mass="36212">MPEDVPTATALPPPTADRPLRGPGGRSGLRLTVLALVTAGAAAAYCLLFVRGAFDFAVERRLAVAGAIVVAGFCQGVGTVMFQTVTRNRILTPSIMGFESVHTLFQTALVVVFGGSVLAATDGVAKTLVQTVLVVGFVTVLFRWLFSGRDTDLRVLLLVGLVLGLAFDSLSVFGQRVLSPAEYDVLSVRLFGRLSHVDPAQFPLAVLVCAVVGAVVWRRRHRLDVLHLGRDVATNLGVDYRRELTVMLVCVSTLVAFSTALVGPMTFFGFVVALLARQFAGTHRHAVVLPAAVLLGVLVLFVGQFVMEHVFYAAGQLTVVVELLGGVVFLFVLLKRGTL</sequence>
<proteinExistence type="inferred from homology"/>
<keyword evidence="4" id="KW-1003">Cell membrane</keyword>
<dbReference type="EMBL" id="JBGFTU010000011">
    <property type="protein sequence ID" value="MEZ0165305.1"/>
    <property type="molecule type" value="Genomic_DNA"/>
</dbReference>
<feature type="transmembrane region" description="Helical" evidence="9">
    <location>
        <begin position="313"/>
        <end position="334"/>
    </location>
</feature>
<feature type="transmembrane region" description="Helical" evidence="9">
    <location>
        <begin position="62"/>
        <end position="83"/>
    </location>
</feature>
<dbReference type="Proteomes" id="UP001565927">
    <property type="component" value="Unassembled WGS sequence"/>
</dbReference>
<comment type="subcellular location">
    <subcellularLocation>
        <location evidence="1">Cell membrane</location>
        <topology evidence="1">Multi-pass membrane protein</topology>
    </subcellularLocation>
</comment>
<evidence type="ECO:0000256" key="9">
    <source>
        <dbReference type="SAM" id="Phobius"/>
    </source>
</evidence>
<gene>
    <name evidence="10" type="ORF">AB2L27_11105</name>
</gene>
<dbReference type="InterPro" id="IPR037294">
    <property type="entry name" value="ABC_BtuC-like"/>
</dbReference>
<comment type="caution">
    <text evidence="10">The sequence shown here is derived from an EMBL/GenBank/DDBJ whole genome shotgun (WGS) entry which is preliminary data.</text>
</comment>
<evidence type="ECO:0000313" key="10">
    <source>
        <dbReference type="EMBL" id="MEZ0165305.1"/>
    </source>
</evidence>
<dbReference type="PANTHER" id="PTHR30472:SF19">
    <property type="entry name" value="PETROBACTIN IMPORT SYSTEM PERMEASE PROTEIN YCLO"/>
    <property type="match status" value="1"/>
</dbReference>
<evidence type="ECO:0000256" key="2">
    <source>
        <dbReference type="ARBA" id="ARBA00007935"/>
    </source>
</evidence>
<keyword evidence="11" id="KW-1185">Reference proteome</keyword>
<comment type="similarity">
    <text evidence="2">Belongs to the binding-protein-dependent transport system permease family. FecCD subfamily.</text>
</comment>
<evidence type="ECO:0000256" key="1">
    <source>
        <dbReference type="ARBA" id="ARBA00004651"/>
    </source>
</evidence>
<evidence type="ECO:0000256" key="7">
    <source>
        <dbReference type="ARBA" id="ARBA00023136"/>
    </source>
</evidence>
<name>A0ABV4H4B8_9ACTN</name>
<keyword evidence="7 9" id="KW-0472">Membrane</keyword>
<feature type="transmembrane region" description="Helical" evidence="9">
    <location>
        <begin position="128"/>
        <end position="146"/>
    </location>
</feature>
<dbReference type="Pfam" id="PF01032">
    <property type="entry name" value="FecCD"/>
    <property type="match status" value="1"/>
</dbReference>
<feature type="compositionally biased region" description="Low complexity" evidence="8">
    <location>
        <begin position="1"/>
        <end position="10"/>
    </location>
</feature>
<dbReference type="InterPro" id="IPR000522">
    <property type="entry name" value="ABC_transptr_permease_BtuC"/>
</dbReference>
<evidence type="ECO:0000313" key="11">
    <source>
        <dbReference type="Proteomes" id="UP001565927"/>
    </source>
</evidence>
<evidence type="ECO:0000256" key="5">
    <source>
        <dbReference type="ARBA" id="ARBA00022692"/>
    </source>
</evidence>
<reference evidence="10 11" key="1">
    <citation type="submission" date="2024-07" db="EMBL/GenBank/DDBJ databases">
        <authorList>
            <person name="Thanompreechachai J."/>
            <person name="Duangmal K."/>
        </authorList>
    </citation>
    <scope>NUCLEOTIDE SEQUENCE [LARGE SCALE GENOMIC DNA]</scope>
    <source>
        <strain evidence="10 11">LSe6-4</strain>
    </source>
</reference>
<organism evidence="10 11">
    <name type="scientific">Kineococcus halophytocola</name>
    <dbReference type="NCBI Taxonomy" id="3234027"/>
    <lineage>
        <taxon>Bacteria</taxon>
        <taxon>Bacillati</taxon>
        <taxon>Actinomycetota</taxon>
        <taxon>Actinomycetes</taxon>
        <taxon>Kineosporiales</taxon>
        <taxon>Kineosporiaceae</taxon>
        <taxon>Kineococcus</taxon>
    </lineage>
</organism>
<dbReference type="RefSeq" id="WP_370441530.1">
    <property type="nucleotide sequence ID" value="NZ_JBGFTU010000011.1"/>
</dbReference>
<feature type="transmembrane region" description="Helical" evidence="9">
    <location>
        <begin position="29"/>
        <end position="50"/>
    </location>
</feature>
<evidence type="ECO:0000256" key="6">
    <source>
        <dbReference type="ARBA" id="ARBA00022989"/>
    </source>
</evidence>